<dbReference type="SUPFAM" id="SSF56003">
    <property type="entry name" value="Molybdenum cofactor-binding domain"/>
    <property type="match status" value="2"/>
</dbReference>
<reference evidence="2" key="1">
    <citation type="submission" date="2020-06" db="EMBL/GenBank/DDBJ databases">
        <title>Whole Genome Sequence of Bradyrhizobium sp. Strain 1S1.</title>
        <authorList>
            <person name="Bromfield E.S.P."/>
            <person name="Cloutier S."/>
        </authorList>
    </citation>
    <scope>NUCLEOTIDE SEQUENCE [LARGE SCALE GENOMIC DNA]</scope>
    <source>
        <strain evidence="2">1S1</strain>
    </source>
</reference>
<dbReference type="GO" id="GO:0016491">
    <property type="term" value="F:oxidoreductase activity"/>
    <property type="evidence" value="ECO:0007669"/>
    <property type="project" value="InterPro"/>
</dbReference>
<sequence>MNLQVNQHVMPNHSSRLNRRAFVIGTATAGAGLALGLDLPFGGPSVVRAADGAPEVNTPEINAWVVIRPDDTVVIRIARSEMGQGTLTGLAQLVAEELECDWSKVTTEYPTPGQSVARKRAWGDFSTGGSRGIRTSQDYVRKGGATARVMLIQAAANEWKVPATECKAANSVITHTPSGKTTTYGKVAEAAAKLEPPADVKLKDPKDWTIAGKGLKRLDTVDKTTGKMTYGIDVKLPGMLNAAIKDCPVFGGKVKSFDEAKIAGMKGVKKVVPVGESAVAVVADTWWHAKTALDALPIVWDEGPNAKVSSETIASWLAEGLDNAQPAYVGNQNGDAKAAIASAAKKVEAVYSYPYQNHATMEPMNATVLYTPDKCEVWCGTQNGEAAFAAALEASGLPADKVDVHKVMLGGGFGRRGMTDYVRQAVAIAKQMPGTPIKLLWSREEDMQHGKYHPITQCKLTGAFDADNNLVALHYRLSGQSILFSVRPEALQNGMDPAAFQGVAQAGEAAIGYSVPNLLVEHSMRNPHVPPGFWRGVNVNHNAIYMECFMDELALAAGQDPLEFRRKLMGKTPKHLAVLNAVAEKIGWSTPAPQGVYRGIAQVMGYGSYVAGAAEISVTDGSKIKVHRIVASTDPGYVVNPAQVERQIAGSFVYGLSALFYGGCTVKDGRIEQTNFDTYNSMRINEMPKVEAVMVPSGGFWGGVGEPTIGVAAPAVLNAYFAATGKRIRTFPLRNQNISFA</sequence>
<accession>A0A973VYJ4</accession>
<dbReference type="InterPro" id="IPR012368">
    <property type="entry name" value="OxRdtase_Mopterin-bd_su_IorB"/>
</dbReference>
<dbReference type="AlphaFoldDB" id="A0A973VYJ4"/>
<dbReference type="InterPro" id="IPR046867">
    <property type="entry name" value="AldOxase/xan_DH_MoCoBD2"/>
</dbReference>
<feature type="domain" description="Aldehyde oxidase/xanthine dehydrogenase a/b hammerhead" evidence="1">
    <location>
        <begin position="225"/>
        <end position="304"/>
    </location>
</feature>
<proteinExistence type="predicted"/>
<dbReference type="Pfam" id="PF02738">
    <property type="entry name" value="MoCoBD_1"/>
    <property type="match status" value="1"/>
</dbReference>
<evidence type="ECO:0000313" key="2">
    <source>
        <dbReference type="EMBL" id="NVI43910.1"/>
    </source>
</evidence>
<dbReference type="Gene3D" id="3.90.1170.50">
    <property type="entry name" value="Aldehyde oxidase/xanthine dehydrogenase, a/b hammerhead"/>
    <property type="match status" value="1"/>
</dbReference>
<dbReference type="InterPro" id="IPR006311">
    <property type="entry name" value="TAT_signal"/>
</dbReference>
<dbReference type="Pfam" id="PF20256">
    <property type="entry name" value="MoCoBD_2"/>
    <property type="match status" value="2"/>
</dbReference>
<dbReference type="PROSITE" id="PS51318">
    <property type="entry name" value="TAT"/>
    <property type="match status" value="1"/>
</dbReference>
<dbReference type="PIRSF" id="PIRSF036389">
    <property type="entry name" value="IOR_B"/>
    <property type="match status" value="1"/>
</dbReference>
<dbReference type="InterPro" id="IPR037165">
    <property type="entry name" value="AldOxase/xan_DH_Mopterin-bd_sf"/>
</dbReference>
<dbReference type="SMART" id="SM01008">
    <property type="entry name" value="Ald_Xan_dh_C"/>
    <property type="match status" value="1"/>
</dbReference>
<comment type="caution">
    <text evidence="2">The sequence shown here is derived from an EMBL/GenBank/DDBJ whole genome shotgun (WGS) entry which is preliminary data.</text>
</comment>
<dbReference type="EMBL" id="JAAOLE020000001">
    <property type="protein sequence ID" value="NVI43910.1"/>
    <property type="molecule type" value="Genomic_DNA"/>
</dbReference>
<dbReference type="PANTHER" id="PTHR47495">
    <property type="entry name" value="ALDEHYDE DEHYDROGENASE"/>
    <property type="match status" value="1"/>
</dbReference>
<name>A0A973VYJ4_9BRAD</name>
<evidence type="ECO:0000259" key="1">
    <source>
        <dbReference type="SMART" id="SM01008"/>
    </source>
</evidence>
<dbReference type="InterPro" id="IPR052516">
    <property type="entry name" value="N-heterocyclic_Hydroxylase"/>
</dbReference>
<dbReference type="PANTHER" id="PTHR47495:SF2">
    <property type="entry name" value="ALDEHYDE DEHYDROGENASE"/>
    <property type="match status" value="1"/>
</dbReference>
<dbReference type="InterPro" id="IPR000674">
    <property type="entry name" value="Ald_Oxase/Xan_DH_a/b"/>
</dbReference>
<dbReference type="RefSeq" id="WP_166203330.1">
    <property type="nucleotide sequence ID" value="NZ_CP088285.1"/>
</dbReference>
<organism evidence="2">
    <name type="scientific">Bradyrhizobium septentrionale</name>
    <dbReference type="NCBI Taxonomy" id="1404411"/>
    <lineage>
        <taxon>Bacteria</taxon>
        <taxon>Pseudomonadati</taxon>
        <taxon>Pseudomonadota</taxon>
        <taxon>Alphaproteobacteria</taxon>
        <taxon>Hyphomicrobiales</taxon>
        <taxon>Nitrobacteraceae</taxon>
        <taxon>Bradyrhizobium</taxon>
    </lineage>
</organism>
<protein>
    <submittedName>
        <fullName evidence="2">Xanthine dehydrogenase family protein molybdopterin-binding subunit</fullName>
    </submittedName>
</protein>
<dbReference type="InterPro" id="IPR008274">
    <property type="entry name" value="AldOxase/xan_DH_MoCoBD1"/>
</dbReference>
<gene>
    <name evidence="2" type="ORF">HAP48_013355</name>
</gene>
<dbReference type="Gene3D" id="3.30.365.10">
    <property type="entry name" value="Aldehyde oxidase/xanthine dehydrogenase, molybdopterin binding domain"/>
    <property type="match status" value="4"/>
</dbReference>